<sequence length="165" mass="18752">MDTVYLRVKEMTIGALALVISILSPISTALVLLITMSIVDVFLGFKANRKVLGEEFKFNKAFNAITKMGFFCMLTVLIHLTFHLYGEVEVASVVVKYLSWIIIYYYILNMLYNAGKIYPDSKVIPFLVEIMQLHILGAMMSRMGINVSKVKLQEEQAEKKKGDEK</sequence>
<feature type="transmembrane region" description="Helical" evidence="1">
    <location>
        <begin position="126"/>
        <end position="145"/>
    </location>
</feature>
<proteinExistence type="predicted"/>
<protein>
    <recommendedName>
        <fullName evidence="4">Bacteriophage holin family protein</fullName>
    </recommendedName>
</protein>
<evidence type="ECO:0000313" key="3">
    <source>
        <dbReference type="Proteomes" id="UP000189956"/>
    </source>
</evidence>
<name>A0A1T4KLL3_PORCN</name>
<feature type="transmembrane region" description="Helical" evidence="1">
    <location>
        <begin position="64"/>
        <end position="85"/>
    </location>
</feature>
<evidence type="ECO:0008006" key="4">
    <source>
        <dbReference type="Google" id="ProtNLM"/>
    </source>
</evidence>
<dbReference type="EMBL" id="FUWL01000005">
    <property type="protein sequence ID" value="SJZ43284.1"/>
    <property type="molecule type" value="Genomic_DNA"/>
</dbReference>
<organism evidence="2 3">
    <name type="scientific">Porphyromonas cangingivalis</name>
    <dbReference type="NCBI Taxonomy" id="36874"/>
    <lineage>
        <taxon>Bacteria</taxon>
        <taxon>Pseudomonadati</taxon>
        <taxon>Bacteroidota</taxon>
        <taxon>Bacteroidia</taxon>
        <taxon>Bacteroidales</taxon>
        <taxon>Porphyromonadaceae</taxon>
        <taxon>Porphyromonas</taxon>
    </lineage>
</organism>
<keyword evidence="1" id="KW-0812">Transmembrane</keyword>
<keyword evidence="1" id="KW-1133">Transmembrane helix</keyword>
<feature type="transmembrane region" description="Helical" evidence="1">
    <location>
        <begin position="97"/>
        <end position="114"/>
    </location>
</feature>
<dbReference type="AlphaFoldDB" id="A0A1T4KLL3"/>
<accession>A0A1T4KLL3</accession>
<gene>
    <name evidence="2" type="ORF">SAMN02745205_00781</name>
</gene>
<evidence type="ECO:0000313" key="2">
    <source>
        <dbReference type="EMBL" id="SJZ43284.1"/>
    </source>
</evidence>
<reference evidence="2 3" key="1">
    <citation type="submission" date="2017-02" db="EMBL/GenBank/DDBJ databases">
        <authorList>
            <person name="Peterson S.W."/>
        </authorList>
    </citation>
    <scope>NUCLEOTIDE SEQUENCE [LARGE SCALE GENOMIC DNA]</scope>
    <source>
        <strain evidence="2 3">ATCC 700135</strain>
    </source>
</reference>
<keyword evidence="1" id="KW-0472">Membrane</keyword>
<feature type="transmembrane region" description="Helical" evidence="1">
    <location>
        <begin position="12"/>
        <end position="43"/>
    </location>
</feature>
<dbReference type="Proteomes" id="UP000189956">
    <property type="component" value="Unassembled WGS sequence"/>
</dbReference>
<evidence type="ECO:0000256" key="1">
    <source>
        <dbReference type="SAM" id="Phobius"/>
    </source>
</evidence>
<dbReference type="RefSeq" id="WP_078735641.1">
    <property type="nucleotide sequence ID" value="NZ_FUWL01000005.1"/>
</dbReference>